<keyword evidence="5" id="KW-1185">Reference proteome</keyword>
<evidence type="ECO:0000256" key="1">
    <source>
        <dbReference type="ARBA" id="ARBA00022801"/>
    </source>
</evidence>
<gene>
    <name evidence="4" type="ORF">ACFSW5_09865</name>
</gene>
<protein>
    <submittedName>
        <fullName evidence="4">Nucleoside hydrolase</fullName>
    </submittedName>
</protein>
<keyword evidence="1 4" id="KW-0378">Hydrolase</keyword>
<keyword evidence="2" id="KW-0326">Glycosidase</keyword>
<feature type="domain" description="Inosine/uridine-preferring nucleoside hydrolase" evidence="3">
    <location>
        <begin position="4"/>
        <end position="301"/>
    </location>
</feature>
<reference evidence="5" key="1">
    <citation type="journal article" date="2019" name="Int. J. Syst. Evol. Microbiol.">
        <title>The Global Catalogue of Microorganisms (GCM) 10K type strain sequencing project: providing services to taxonomists for standard genome sequencing and annotation.</title>
        <authorList>
            <consortium name="The Broad Institute Genomics Platform"/>
            <consortium name="The Broad Institute Genome Sequencing Center for Infectious Disease"/>
            <person name="Wu L."/>
            <person name="Ma J."/>
        </authorList>
    </citation>
    <scope>NUCLEOTIDE SEQUENCE [LARGE SCALE GENOMIC DNA]</scope>
    <source>
        <strain evidence="5">TISTR 1827</strain>
    </source>
</reference>
<dbReference type="SUPFAM" id="SSF53590">
    <property type="entry name" value="Nucleoside hydrolase"/>
    <property type="match status" value="1"/>
</dbReference>
<comment type="caution">
    <text evidence="4">The sequence shown here is derived from an EMBL/GenBank/DDBJ whole genome shotgun (WGS) entry which is preliminary data.</text>
</comment>
<dbReference type="GO" id="GO:0016787">
    <property type="term" value="F:hydrolase activity"/>
    <property type="evidence" value="ECO:0007669"/>
    <property type="project" value="UniProtKB-KW"/>
</dbReference>
<name>A0ABW5QW36_9BACL</name>
<evidence type="ECO:0000313" key="5">
    <source>
        <dbReference type="Proteomes" id="UP001597493"/>
    </source>
</evidence>
<dbReference type="EMBL" id="JBHUMY010000008">
    <property type="protein sequence ID" value="MFD2660567.1"/>
    <property type="molecule type" value="Genomic_DNA"/>
</dbReference>
<sequence length="310" mass="33958">MKKVIMDVDTGIDDALGIMLAIRSGVLDVLGITTVNGNVSLEAATLNTMKILEFLQADPGIGVYPGASRPLLRRPHFEHRVHGEDGLGGALPDMIPSNRSRSETYGPDFIIRQARRHPGEITLIATGPLTNVAIAVSNYPGIVHDLKEVIVMGGATGTYGNVTPTAEYNMYVDPEAAKLVLEAGFPRLALVGLDVTRKALLTDGDIGAIGDTAIARYVRDSTRDYMRRYRERNGVDACAMHDPLAVGMAIWPELYETKRYFVDVETKSKLCDGQTVCDVQNRLGREPNVDVCLRADSGEFIRRFIEVLRD</sequence>
<accession>A0ABW5QW36</accession>
<dbReference type="InterPro" id="IPR001910">
    <property type="entry name" value="Inosine/uridine_hydrolase_dom"/>
</dbReference>
<dbReference type="RefSeq" id="WP_379272102.1">
    <property type="nucleotide sequence ID" value="NZ_JBHUGT010000028.1"/>
</dbReference>
<dbReference type="PANTHER" id="PTHR12304">
    <property type="entry name" value="INOSINE-URIDINE PREFERRING NUCLEOSIDE HYDROLASE"/>
    <property type="match status" value="1"/>
</dbReference>
<dbReference type="Pfam" id="PF01156">
    <property type="entry name" value="IU_nuc_hydro"/>
    <property type="match status" value="1"/>
</dbReference>
<organism evidence="4 5">
    <name type="scientific">Paenibacillus thailandensis</name>
    <dbReference type="NCBI Taxonomy" id="393250"/>
    <lineage>
        <taxon>Bacteria</taxon>
        <taxon>Bacillati</taxon>
        <taxon>Bacillota</taxon>
        <taxon>Bacilli</taxon>
        <taxon>Bacillales</taxon>
        <taxon>Paenibacillaceae</taxon>
        <taxon>Paenibacillus</taxon>
    </lineage>
</organism>
<dbReference type="InterPro" id="IPR023186">
    <property type="entry name" value="IUNH"/>
</dbReference>
<proteinExistence type="predicted"/>
<dbReference type="InterPro" id="IPR036452">
    <property type="entry name" value="Ribo_hydro-like"/>
</dbReference>
<dbReference type="Gene3D" id="3.90.245.10">
    <property type="entry name" value="Ribonucleoside hydrolase-like"/>
    <property type="match status" value="1"/>
</dbReference>
<evidence type="ECO:0000256" key="2">
    <source>
        <dbReference type="ARBA" id="ARBA00023295"/>
    </source>
</evidence>
<evidence type="ECO:0000313" key="4">
    <source>
        <dbReference type="EMBL" id="MFD2660567.1"/>
    </source>
</evidence>
<dbReference type="Proteomes" id="UP001597493">
    <property type="component" value="Unassembled WGS sequence"/>
</dbReference>
<dbReference type="PANTHER" id="PTHR12304:SF4">
    <property type="entry name" value="URIDINE NUCLEOSIDASE"/>
    <property type="match status" value="1"/>
</dbReference>
<evidence type="ECO:0000259" key="3">
    <source>
        <dbReference type="Pfam" id="PF01156"/>
    </source>
</evidence>